<dbReference type="Proteomes" id="UP000252914">
    <property type="component" value="Unassembled WGS sequence"/>
</dbReference>
<dbReference type="GO" id="GO:0009236">
    <property type="term" value="P:cobalamin biosynthetic process"/>
    <property type="evidence" value="ECO:0007669"/>
    <property type="project" value="InterPro"/>
</dbReference>
<dbReference type="PANTHER" id="PTHR37477">
    <property type="entry name" value="COBALT-PRECORRIN-5A HYDROLASE"/>
    <property type="match status" value="1"/>
</dbReference>
<proteinExistence type="predicted"/>
<accession>A0A367FAN5</accession>
<feature type="domain" description="CobE/GbiG C-terminal" evidence="2">
    <location>
        <begin position="43"/>
        <end position="177"/>
    </location>
</feature>
<dbReference type="SUPFAM" id="SSF159664">
    <property type="entry name" value="CobE/GbiG C-terminal domain-like"/>
    <property type="match status" value="1"/>
</dbReference>
<evidence type="ECO:0000313" key="3">
    <source>
        <dbReference type="EMBL" id="RCG26747.1"/>
    </source>
</evidence>
<dbReference type="Pfam" id="PF01890">
    <property type="entry name" value="CbiG_C"/>
    <property type="match status" value="1"/>
</dbReference>
<dbReference type="InterPro" id="IPR052553">
    <property type="entry name" value="CbiG_hydrolase"/>
</dbReference>
<dbReference type="InterPro" id="IPR002750">
    <property type="entry name" value="CobE/GbiG_C"/>
</dbReference>
<sequence>MGVLARHGGPVHRRLRAARGSPERRVSPLGPPRGADGAGPRLLAVGVGTCAGVAATEVRDLVRGVLAAAGLTESDVAALATVQARAEEPGLLAAARRAGLPLLAYDARALARVRVPHPSDFSRAAVGTPSVAEAAALLAAGGGDGSHVRGGAPVLLVPKTLARPEGGGPARATAALAAIAVPGREG</sequence>
<gene>
    <name evidence="3" type="ORF">DTL70_06220</name>
</gene>
<evidence type="ECO:0000259" key="2">
    <source>
        <dbReference type="Pfam" id="PF01890"/>
    </source>
</evidence>
<dbReference type="EMBL" id="QOIN01000033">
    <property type="protein sequence ID" value="RCG26747.1"/>
    <property type="molecule type" value="Genomic_DNA"/>
</dbReference>
<evidence type="ECO:0000256" key="1">
    <source>
        <dbReference type="SAM" id="MobiDB-lite"/>
    </source>
</evidence>
<protein>
    <submittedName>
        <fullName evidence="3">Cobalamin biosynthesis protein CbiG</fullName>
    </submittedName>
</protein>
<name>A0A367FAN5_9ACTN</name>
<comment type="caution">
    <text evidence="3">The sequence shown here is derived from an EMBL/GenBank/DDBJ whole genome shotgun (WGS) entry which is preliminary data.</text>
</comment>
<dbReference type="InterPro" id="IPR036518">
    <property type="entry name" value="CobE/GbiG_C_sf"/>
</dbReference>
<keyword evidence="4" id="KW-1185">Reference proteome</keyword>
<organism evidence="3 4">
    <name type="scientific">Streptomyces diacarni</name>
    <dbReference type="NCBI Taxonomy" id="2800381"/>
    <lineage>
        <taxon>Bacteria</taxon>
        <taxon>Bacillati</taxon>
        <taxon>Actinomycetota</taxon>
        <taxon>Actinomycetes</taxon>
        <taxon>Kitasatosporales</taxon>
        <taxon>Streptomycetaceae</taxon>
        <taxon>Streptomyces</taxon>
    </lineage>
</organism>
<dbReference type="Gene3D" id="3.30.420.180">
    <property type="entry name" value="CobE/GbiG C-terminal domain"/>
    <property type="match status" value="1"/>
</dbReference>
<dbReference type="PANTHER" id="PTHR37477:SF1">
    <property type="entry name" value="COBALT-PRECORRIN-5A HYDROLASE"/>
    <property type="match status" value="1"/>
</dbReference>
<feature type="region of interest" description="Disordered" evidence="1">
    <location>
        <begin position="1"/>
        <end position="38"/>
    </location>
</feature>
<evidence type="ECO:0000313" key="4">
    <source>
        <dbReference type="Proteomes" id="UP000252914"/>
    </source>
</evidence>
<reference evidence="3 4" key="1">
    <citation type="submission" date="2018-06" db="EMBL/GenBank/DDBJ databases">
        <title>Streptomyces reniochalinae sp. nov. and Streptomyces diacarnus sp. nov. from marine sponges.</title>
        <authorList>
            <person name="Li L."/>
        </authorList>
    </citation>
    <scope>NUCLEOTIDE SEQUENCE [LARGE SCALE GENOMIC DNA]</scope>
    <source>
        <strain evidence="3 4">LHW51701</strain>
    </source>
</reference>
<dbReference type="AlphaFoldDB" id="A0A367FAN5"/>